<evidence type="ECO:0000256" key="2">
    <source>
        <dbReference type="ARBA" id="ARBA00007131"/>
    </source>
</evidence>
<feature type="domain" description="Transketolase N-terminal" evidence="4">
    <location>
        <begin position="7"/>
        <end position="263"/>
    </location>
</feature>
<dbReference type="PANTHER" id="PTHR47514">
    <property type="entry name" value="TRANSKETOLASE N-TERMINAL SECTION-RELATED"/>
    <property type="match status" value="1"/>
</dbReference>
<dbReference type="Gene3D" id="3.40.50.970">
    <property type="match status" value="1"/>
</dbReference>
<dbReference type="GO" id="GO:0000287">
    <property type="term" value="F:magnesium ion binding"/>
    <property type="evidence" value="ECO:0007669"/>
    <property type="project" value="UniProtKB-ARBA"/>
</dbReference>
<comment type="caution">
    <text evidence="5">The sequence shown here is derived from an EMBL/GenBank/DDBJ whole genome shotgun (WGS) entry which is preliminary data.</text>
</comment>
<dbReference type="Proteomes" id="UP000236197">
    <property type="component" value="Unassembled WGS sequence"/>
</dbReference>
<sequence length="279" mass="29697">MTELERRANEMRVDIVRMIAEAGSGHPGGSLSCADILCALYFGGVLEHDPERPDWEERDRFILAKGHAAPALYAVLAEAGYFPREELLTLRKLGTRLQGHPDSNQLPGVEVSTGSLGQGLSIAAGAAAGLELDGKPQAVFALLGDGECQEGQVWEAAMFAAHRGLDNLVAIVDRNGLQIDGCTADVCDPGDMRAKFEAFGWDVHEVDGHDIPVLVKTLAAAKADRSGRPHAVIARTVKGKGVSFMENQAGWHGKAPNGEQTKEALAELAGRTGEEVGRD</sequence>
<reference evidence="6" key="1">
    <citation type="submission" date="2018-01" db="EMBL/GenBank/DDBJ databases">
        <title>Rubneribacter badeniensis gen. nov., sp. nov., and Colonibacter rubneri, gen. nov., sp. nov., WGS of new members of the Eggerthellaceae.</title>
        <authorList>
            <person name="Danylec N."/>
            <person name="Stoll D.A."/>
            <person name="Doetsch A."/>
            <person name="Kulling S.E."/>
            <person name="Huch M."/>
        </authorList>
    </citation>
    <scope>NUCLEOTIDE SEQUENCE [LARGE SCALE GENOMIC DNA]</scope>
    <source>
        <strain evidence="6">ResAG-96</strain>
    </source>
</reference>
<dbReference type="PROSITE" id="PS51257">
    <property type="entry name" value="PROKAR_LIPOPROTEIN"/>
    <property type="match status" value="1"/>
</dbReference>
<evidence type="ECO:0000256" key="1">
    <source>
        <dbReference type="ARBA" id="ARBA00001964"/>
    </source>
</evidence>
<dbReference type="EMBL" id="PPEK01000009">
    <property type="protein sequence ID" value="PNV67383.1"/>
    <property type="molecule type" value="Genomic_DNA"/>
</dbReference>
<proteinExistence type="inferred from homology"/>
<evidence type="ECO:0000313" key="5">
    <source>
        <dbReference type="EMBL" id="PNV67383.1"/>
    </source>
</evidence>
<dbReference type="RefSeq" id="WP_103265276.1">
    <property type="nucleotide sequence ID" value="NZ_CABMLE010000009.1"/>
</dbReference>
<evidence type="ECO:0000256" key="3">
    <source>
        <dbReference type="ARBA" id="ARBA00023052"/>
    </source>
</evidence>
<dbReference type="PANTHER" id="PTHR47514:SF1">
    <property type="entry name" value="TRANSKETOLASE N-TERMINAL SECTION-RELATED"/>
    <property type="match status" value="1"/>
</dbReference>
<dbReference type="CDD" id="cd02012">
    <property type="entry name" value="TPP_TK"/>
    <property type="match status" value="1"/>
</dbReference>
<comment type="similarity">
    <text evidence="2">Belongs to the transketolase family.</text>
</comment>
<accession>A0A2K2UAN9</accession>
<evidence type="ECO:0000259" key="4">
    <source>
        <dbReference type="Pfam" id="PF00456"/>
    </source>
</evidence>
<protein>
    <submittedName>
        <fullName evidence="5">Transketolase</fullName>
    </submittedName>
</protein>
<keyword evidence="3" id="KW-0786">Thiamine pyrophosphate</keyword>
<gene>
    <name evidence="5" type="ORF">C2L71_08155</name>
</gene>
<name>A0A2K2UAN9_9ACTN</name>
<dbReference type="AlphaFoldDB" id="A0A2K2UAN9"/>
<dbReference type="Pfam" id="PF00456">
    <property type="entry name" value="Transketolase_N"/>
    <property type="match status" value="1"/>
</dbReference>
<keyword evidence="6" id="KW-1185">Reference proteome</keyword>
<dbReference type="SUPFAM" id="SSF52518">
    <property type="entry name" value="Thiamin diphosphate-binding fold (THDP-binding)"/>
    <property type="match status" value="1"/>
</dbReference>
<dbReference type="InterPro" id="IPR005474">
    <property type="entry name" value="Transketolase_N"/>
</dbReference>
<dbReference type="InterPro" id="IPR029061">
    <property type="entry name" value="THDP-binding"/>
</dbReference>
<organism evidence="5 6">
    <name type="scientific">Enteroscipio rubneri</name>
    <dbReference type="NCBI Taxonomy" id="2070686"/>
    <lineage>
        <taxon>Bacteria</taxon>
        <taxon>Bacillati</taxon>
        <taxon>Actinomycetota</taxon>
        <taxon>Coriobacteriia</taxon>
        <taxon>Eggerthellales</taxon>
        <taxon>Eggerthellaceae</taxon>
        <taxon>Enteroscipio</taxon>
    </lineage>
</organism>
<evidence type="ECO:0000313" key="6">
    <source>
        <dbReference type="Proteomes" id="UP000236197"/>
    </source>
</evidence>
<comment type="cofactor">
    <cofactor evidence="1">
        <name>thiamine diphosphate</name>
        <dbReference type="ChEBI" id="CHEBI:58937"/>
    </cofactor>
</comment>
<dbReference type="OrthoDB" id="8732661at2"/>